<dbReference type="PROSITE" id="PS50162">
    <property type="entry name" value="RECA_2"/>
    <property type="match status" value="1"/>
</dbReference>
<dbReference type="InterPro" id="IPR041166">
    <property type="entry name" value="Rubredoxin_2"/>
</dbReference>
<keyword evidence="4" id="KW-0863">Zinc-finger</keyword>
<keyword evidence="14" id="KW-1185">Reference proteome</keyword>
<comment type="caution">
    <text evidence="13">The sequence shown here is derived from an EMBL/GenBank/DDBJ whole genome shotgun (WGS) entry which is preliminary data.</text>
</comment>
<dbReference type="Pfam" id="PF18073">
    <property type="entry name" value="Zn_ribbon_LapB"/>
    <property type="match status" value="1"/>
</dbReference>
<evidence type="ECO:0000256" key="11">
    <source>
        <dbReference type="SAM" id="MobiDB-lite"/>
    </source>
</evidence>
<evidence type="ECO:0000256" key="6">
    <source>
        <dbReference type="ARBA" id="ARBA00022833"/>
    </source>
</evidence>
<dbReference type="Proteomes" id="UP001205105">
    <property type="component" value="Unassembled WGS sequence"/>
</dbReference>
<feature type="compositionally biased region" description="Gly residues" evidence="11">
    <location>
        <begin position="228"/>
        <end position="240"/>
    </location>
</feature>
<keyword evidence="10" id="KW-0234">DNA repair</keyword>
<gene>
    <name evidence="13" type="ORF">COHA_005074</name>
</gene>
<dbReference type="SUPFAM" id="SSF52540">
    <property type="entry name" value="P-loop containing nucleoside triphosphate hydrolases"/>
    <property type="match status" value="1"/>
</dbReference>
<dbReference type="GO" id="GO:0008270">
    <property type="term" value="F:zinc ion binding"/>
    <property type="evidence" value="ECO:0007669"/>
    <property type="project" value="UniProtKB-KW"/>
</dbReference>
<evidence type="ECO:0000256" key="4">
    <source>
        <dbReference type="ARBA" id="ARBA00022771"/>
    </source>
</evidence>
<evidence type="ECO:0000256" key="8">
    <source>
        <dbReference type="ARBA" id="ARBA00023016"/>
    </source>
</evidence>
<keyword evidence="8" id="KW-0346">Stress response</keyword>
<dbReference type="InterPro" id="IPR020588">
    <property type="entry name" value="RecA_ATP-bd"/>
</dbReference>
<evidence type="ECO:0000313" key="13">
    <source>
        <dbReference type="EMBL" id="KAI7841237.1"/>
    </source>
</evidence>
<evidence type="ECO:0000256" key="3">
    <source>
        <dbReference type="ARBA" id="ARBA00022763"/>
    </source>
</evidence>
<dbReference type="SUPFAM" id="SSF54211">
    <property type="entry name" value="Ribosomal protein S5 domain 2-like"/>
    <property type="match status" value="1"/>
</dbReference>
<dbReference type="GO" id="GO:0000725">
    <property type="term" value="P:recombinational repair"/>
    <property type="evidence" value="ECO:0007669"/>
    <property type="project" value="TreeGrafter"/>
</dbReference>
<organism evidence="13 14">
    <name type="scientific">Chlorella ohadii</name>
    <dbReference type="NCBI Taxonomy" id="2649997"/>
    <lineage>
        <taxon>Eukaryota</taxon>
        <taxon>Viridiplantae</taxon>
        <taxon>Chlorophyta</taxon>
        <taxon>core chlorophytes</taxon>
        <taxon>Trebouxiophyceae</taxon>
        <taxon>Chlorellales</taxon>
        <taxon>Chlorellaceae</taxon>
        <taxon>Chlorella clade</taxon>
        <taxon>Chlorella</taxon>
    </lineage>
</organism>
<dbReference type="PANTHER" id="PTHR32472:SF10">
    <property type="entry name" value="DNA REPAIR PROTEIN RADA-LIKE PROTEIN"/>
    <property type="match status" value="1"/>
</dbReference>
<dbReference type="SMART" id="SM00382">
    <property type="entry name" value="AAA"/>
    <property type="match status" value="1"/>
</dbReference>
<evidence type="ECO:0000313" key="14">
    <source>
        <dbReference type="Proteomes" id="UP001205105"/>
    </source>
</evidence>
<dbReference type="GO" id="GO:0003684">
    <property type="term" value="F:damaged DNA binding"/>
    <property type="evidence" value="ECO:0007669"/>
    <property type="project" value="InterPro"/>
</dbReference>
<dbReference type="Gene3D" id="3.30.230.10">
    <property type="match status" value="1"/>
</dbReference>
<accession>A0AAD5H6M6</accession>
<dbReference type="Pfam" id="PF13541">
    <property type="entry name" value="ChlI"/>
    <property type="match status" value="1"/>
</dbReference>
<name>A0AAD5H6M6_9CHLO</name>
<dbReference type="InterPro" id="IPR014721">
    <property type="entry name" value="Ribsml_uS5_D2-typ_fold_subgr"/>
</dbReference>
<feature type="domain" description="RecA family profile 1" evidence="12">
    <location>
        <begin position="171"/>
        <end position="382"/>
    </location>
</feature>
<feature type="compositionally biased region" description="Basic and acidic residues" evidence="11">
    <location>
        <begin position="241"/>
        <end position="250"/>
    </location>
</feature>
<keyword evidence="7" id="KW-0067">ATP-binding</keyword>
<keyword evidence="9" id="KW-0238">DNA-binding</keyword>
<dbReference type="InterPro" id="IPR027417">
    <property type="entry name" value="P-loop_NTPase"/>
</dbReference>
<evidence type="ECO:0000259" key="12">
    <source>
        <dbReference type="PROSITE" id="PS50162"/>
    </source>
</evidence>
<keyword evidence="1" id="KW-0479">Metal-binding</keyword>
<dbReference type="InterPro" id="IPR004504">
    <property type="entry name" value="DNA_repair_RadA"/>
</dbReference>
<evidence type="ECO:0000256" key="1">
    <source>
        <dbReference type="ARBA" id="ARBA00022723"/>
    </source>
</evidence>
<keyword evidence="6" id="KW-0862">Zinc</keyword>
<evidence type="ECO:0000256" key="7">
    <source>
        <dbReference type="ARBA" id="ARBA00022840"/>
    </source>
</evidence>
<evidence type="ECO:0000256" key="5">
    <source>
        <dbReference type="ARBA" id="ARBA00022801"/>
    </source>
</evidence>
<dbReference type="PANTHER" id="PTHR32472">
    <property type="entry name" value="DNA REPAIR PROTEIN RADA"/>
    <property type="match status" value="1"/>
</dbReference>
<proteinExistence type="inferred from homology"/>
<dbReference type="GO" id="GO:0140664">
    <property type="term" value="F:ATP-dependent DNA damage sensor activity"/>
    <property type="evidence" value="ECO:0007669"/>
    <property type="project" value="InterPro"/>
</dbReference>
<dbReference type="GO" id="GO:0016787">
    <property type="term" value="F:hydrolase activity"/>
    <property type="evidence" value="ECO:0007669"/>
    <property type="project" value="UniProtKB-KW"/>
</dbReference>
<protein>
    <recommendedName>
        <fullName evidence="12">RecA family profile 1 domain-containing protein</fullName>
    </recommendedName>
</protein>
<keyword evidence="5" id="KW-0378">Hydrolase</keyword>
<sequence length="629" mass="65144">MSRLVQRSLQGLAARGARHAAPLLSPASIAAREFAAAACKRRTAPSAQPRCLVVARAASSSSKAKQLFVCSECGEQAAQWAGQCKACGAWNALEKVTVAPAAEAGGGSGARAAARFAAGKSAGGGSMDAGPSGGFAAATRPLRRSAWVQEVEAPQRLSDVSRRGFRQRWRLQLPGETGQELARVLGGGVVPGSLTLVGGEPGVGKSTLLLQMADLLTRAATSDAADGSSGGRSSGGGGGGKESRSGRRAQDVQQPAAAAAQQHDGSDAAGSSGGEEGLGGSGGVVLYVSGEESVEQIGSRAERMGLAGNQSVYVYSATRLDTILDEIIRLQPAAVIVDSIQTVYLDEVSSSAGSVVQVRECATALLQVAKRERIPVFLVGHVTKSGDLAGPRVLEHIVDTVVYMEGGRQQPVRLVRAMKNRYGSTDEVGVFEMHDDGMQVVPNPSAIFLSDRDLAPNVSSAVAVVLEGTRPLLQEVQALCSPVPAGSGMTPSRFPSGVNRQRLALLLAVLGKHTDMRPYSVDVYLNVTGGLEMSEPATDLAVACAIASSYFEQPIARDVAMIGEVGLGGELRPVGHIERRIGEALKLGFRTFVVPAAANVHASGRLKGARIIECRTVVEAFRAVLGSGK</sequence>
<feature type="compositionally biased region" description="Low complexity" evidence="11">
    <location>
        <begin position="251"/>
        <end position="270"/>
    </location>
</feature>
<evidence type="ECO:0000256" key="9">
    <source>
        <dbReference type="ARBA" id="ARBA00023125"/>
    </source>
</evidence>
<dbReference type="InterPro" id="IPR003593">
    <property type="entry name" value="AAA+_ATPase"/>
</dbReference>
<dbReference type="AlphaFoldDB" id="A0AAD5H6M6"/>
<reference evidence="13" key="1">
    <citation type="submission" date="2020-11" db="EMBL/GenBank/DDBJ databases">
        <title>Chlorella ohadii genome sequencing and assembly.</title>
        <authorList>
            <person name="Murik O."/>
            <person name="Treves H."/>
            <person name="Kedem I."/>
            <person name="Shotland Y."/>
            <person name="Kaplan A."/>
        </authorList>
    </citation>
    <scope>NUCLEOTIDE SEQUENCE</scope>
    <source>
        <strain evidence="13">1</strain>
    </source>
</reference>
<evidence type="ECO:0000256" key="10">
    <source>
        <dbReference type="ARBA" id="ARBA00023204"/>
    </source>
</evidence>
<feature type="region of interest" description="Disordered" evidence="11">
    <location>
        <begin position="220"/>
        <end position="277"/>
    </location>
</feature>
<keyword evidence="2" id="KW-0547">Nucleotide-binding</keyword>
<keyword evidence="3" id="KW-0227">DNA damage</keyword>
<dbReference type="PRINTS" id="PR00830">
    <property type="entry name" value="ENDOLAPTASE"/>
</dbReference>
<dbReference type="Gene3D" id="3.40.50.300">
    <property type="entry name" value="P-loop containing nucleotide triphosphate hydrolases"/>
    <property type="match status" value="1"/>
</dbReference>
<dbReference type="InterPro" id="IPR020568">
    <property type="entry name" value="Ribosomal_Su5_D2-typ_SF"/>
</dbReference>
<dbReference type="EMBL" id="JADXDR010000066">
    <property type="protein sequence ID" value="KAI7841237.1"/>
    <property type="molecule type" value="Genomic_DNA"/>
</dbReference>
<evidence type="ECO:0000256" key="2">
    <source>
        <dbReference type="ARBA" id="ARBA00022741"/>
    </source>
</evidence>
<dbReference type="GO" id="GO:0005524">
    <property type="term" value="F:ATP binding"/>
    <property type="evidence" value="ECO:0007669"/>
    <property type="project" value="UniProtKB-KW"/>
</dbReference>
<dbReference type="HAMAP" id="MF_01498">
    <property type="entry name" value="RadA_bact"/>
    <property type="match status" value="1"/>
</dbReference>